<accession>A0A4Y2N607</accession>
<dbReference type="EMBL" id="BGPR01008404">
    <property type="protein sequence ID" value="GBN33607.1"/>
    <property type="molecule type" value="Genomic_DNA"/>
</dbReference>
<sequence length="108" mass="11658">MACRPHVQTTFMKPSTHRLALTPAVSAAREDLIESGAVLFLRAPRQISVIGSSLLRLPFLHQTLVAASVVRNCCSPDTEGLTFSYLATSVSAPASRSPNSSPSQFFRK</sequence>
<evidence type="ECO:0000313" key="1">
    <source>
        <dbReference type="EMBL" id="GBN33607.1"/>
    </source>
</evidence>
<evidence type="ECO:0000313" key="2">
    <source>
        <dbReference type="Proteomes" id="UP000499080"/>
    </source>
</evidence>
<name>A0A4Y2N607_ARAVE</name>
<dbReference type="Proteomes" id="UP000499080">
    <property type="component" value="Unassembled WGS sequence"/>
</dbReference>
<organism evidence="1 2">
    <name type="scientific">Araneus ventricosus</name>
    <name type="common">Orbweaver spider</name>
    <name type="synonym">Epeira ventricosa</name>
    <dbReference type="NCBI Taxonomy" id="182803"/>
    <lineage>
        <taxon>Eukaryota</taxon>
        <taxon>Metazoa</taxon>
        <taxon>Ecdysozoa</taxon>
        <taxon>Arthropoda</taxon>
        <taxon>Chelicerata</taxon>
        <taxon>Arachnida</taxon>
        <taxon>Araneae</taxon>
        <taxon>Araneomorphae</taxon>
        <taxon>Entelegynae</taxon>
        <taxon>Araneoidea</taxon>
        <taxon>Araneidae</taxon>
        <taxon>Araneus</taxon>
    </lineage>
</organism>
<reference evidence="1 2" key="1">
    <citation type="journal article" date="2019" name="Sci. Rep.">
        <title>Orb-weaving spider Araneus ventricosus genome elucidates the spidroin gene catalogue.</title>
        <authorList>
            <person name="Kono N."/>
            <person name="Nakamura H."/>
            <person name="Ohtoshi R."/>
            <person name="Moran D.A.P."/>
            <person name="Shinohara A."/>
            <person name="Yoshida Y."/>
            <person name="Fujiwara M."/>
            <person name="Mori M."/>
            <person name="Tomita M."/>
            <person name="Arakawa K."/>
        </authorList>
    </citation>
    <scope>NUCLEOTIDE SEQUENCE [LARGE SCALE GENOMIC DNA]</scope>
</reference>
<keyword evidence="2" id="KW-1185">Reference proteome</keyword>
<comment type="caution">
    <text evidence="1">The sequence shown here is derived from an EMBL/GenBank/DDBJ whole genome shotgun (WGS) entry which is preliminary data.</text>
</comment>
<proteinExistence type="predicted"/>
<dbReference type="AlphaFoldDB" id="A0A4Y2N607"/>
<gene>
    <name evidence="1" type="ORF">AVEN_208385_1</name>
</gene>
<protein>
    <submittedName>
        <fullName evidence="1">Uncharacterized protein</fullName>
    </submittedName>
</protein>